<evidence type="ECO:0000256" key="1">
    <source>
        <dbReference type="SAM" id="MobiDB-lite"/>
    </source>
</evidence>
<gene>
    <name evidence="2" type="ORF">MNBD_GAMMA15-1545</name>
</gene>
<dbReference type="EMBL" id="UOFN01000002">
    <property type="protein sequence ID" value="VAW72555.1"/>
    <property type="molecule type" value="Genomic_DNA"/>
</dbReference>
<name>A0A3B0XW15_9ZZZZ</name>
<accession>A0A3B0XW15</accession>
<evidence type="ECO:0000313" key="2">
    <source>
        <dbReference type="EMBL" id="VAW72555.1"/>
    </source>
</evidence>
<protein>
    <submittedName>
        <fullName evidence="2">Uncharacterized protein</fullName>
    </submittedName>
</protein>
<proteinExistence type="predicted"/>
<sequence length="78" mass="8551">MPGKIRSIRTGRKTSANSRQTKTPDSSAPFMAVPLSNSPYLKELGLTDAGIRQLRMGQVISNRNDRVILARIVAEALK</sequence>
<feature type="region of interest" description="Disordered" evidence="1">
    <location>
        <begin position="1"/>
        <end position="31"/>
    </location>
</feature>
<feature type="compositionally biased region" description="Basic residues" evidence="1">
    <location>
        <begin position="1"/>
        <end position="12"/>
    </location>
</feature>
<feature type="compositionally biased region" description="Polar residues" evidence="1">
    <location>
        <begin position="13"/>
        <end position="26"/>
    </location>
</feature>
<dbReference type="AlphaFoldDB" id="A0A3B0XW15"/>
<reference evidence="2" key="1">
    <citation type="submission" date="2018-06" db="EMBL/GenBank/DDBJ databases">
        <authorList>
            <person name="Zhirakovskaya E."/>
        </authorList>
    </citation>
    <scope>NUCLEOTIDE SEQUENCE</scope>
</reference>
<organism evidence="2">
    <name type="scientific">hydrothermal vent metagenome</name>
    <dbReference type="NCBI Taxonomy" id="652676"/>
    <lineage>
        <taxon>unclassified sequences</taxon>
        <taxon>metagenomes</taxon>
        <taxon>ecological metagenomes</taxon>
    </lineage>
</organism>